<dbReference type="Proteomes" id="UP000052013">
    <property type="component" value="Unassembled WGS sequence"/>
</dbReference>
<comment type="subcellular location">
    <subcellularLocation>
        <location evidence="1">Cell membrane</location>
        <topology evidence="1">Multi-pass membrane protein</topology>
    </subcellularLocation>
</comment>
<evidence type="ECO:0000256" key="6">
    <source>
        <dbReference type="ARBA" id="ARBA00022692"/>
    </source>
</evidence>
<evidence type="ECO:0000256" key="7">
    <source>
        <dbReference type="ARBA" id="ARBA00022989"/>
    </source>
</evidence>
<dbReference type="EMBL" id="AZEY01000090">
    <property type="protein sequence ID" value="KRL64371.1"/>
    <property type="molecule type" value="Genomic_DNA"/>
</dbReference>
<dbReference type="PANTHER" id="PTHR32502">
    <property type="entry name" value="N-ACETYLGALACTOSAMINE PERMEASE II COMPONENT-RELATED"/>
    <property type="match status" value="1"/>
</dbReference>
<dbReference type="GO" id="GO:0005886">
    <property type="term" value="C:plasma membrane"/>
    <property type="evidence" value="ECO:0007669"/>
    <property type="project" value="UniProtKB-SubCell"/>
</dbReference>
<dbReference type="AlphaFoldDB" id="A0A0R1SEN2"/>
<dbReference type="InterPro" id="IPR004700">
    <property type="entry name" value="PTS_IIC_man"/>
</dbReference>
<protein>
    <submittedName>
        <fullName evidence="11">PTS sorbose-specific transporter subunit IIC</fullName>
    </submittedName>
</protein>
<evidence type="ECO:0000256" key="8">
    <source>
        <dbReference type="ARBA" id="ARBA00023136"/>
    </source>
</evidence>
<dbReference type="PROSITE" id="PS51106">
    <property type="entry name" value="PTS_EIIC_TYPE_4"/>
    <property type="match status" value="1"/>
</dbReference>
<feature type="transmembrane region" description="Helical" evidence="10">
    <location>
        <begin position="95"/>
        <end position="112"/>
    </location>
</feature>
<name>A0A0R1SEN2_9LACO</name>
<dbReference type="PANTHER" id="PTHR32502:SF4">
    <property type="entry name" value="PTS SYSTEM MANNOSE-SPECIFIC EIIC COMPONENT"/>
    <property type="match status" value="1"/>
</dbReference>
<feature type="transmembrane region" description="Helical" evidence="10">
    <location>
        <begin position="140"/>
        <end position="160"/>
    </location>
</feature>
<evidence type="ECO:0000313" key="11">
    <source>
        <dbReference type="EMBL" id="KRL64371.1"/>
    </source>
</evidence>
<dbReference type="GO" id="GO:0009401">
    <property type="term" value="P:phosphoenolpyruvate-dependent sugar phosphotransferase system"/>
    <property type="evidence" value="ECO:0007669"/>
    <property type="project" value="UniProtKB-KW"/>
</dbReference>
<gene>
    <name evidence="11" type="ORF">FC85_GL000880</name>
</gene>
<dbReference type="NCBIfam" id="NF011647">
    <property type="entry name" value="PRK15065.1"/>
    <property type="match status" value="1"/>
</dbReference>
<feature type="transmembrane region" description="Helical" evidence="10">
    <location>
        <begin position="27"/>
        <end position="52"/>
    </location>
</feature>
<evidence type="ECO:0000256" key="4">
    <source>
        <dbReference type="ARBA" id="ARBA00022597"/>
    </source>
</evidence>
<feature type="compositionally biased region" description="Acidic residues" evidence="9">
    <location>
        <begin position="252"/>
        <end position="266"/>
    </location>
</feature>
<dbReference type="InterPro" id="IPR050303">
    <property type="entry name" value="GatZ_KbaZ_carbometab"/>
</dbReference>
<dbReference type="STRING" id="1423739.FC85_GL000880"/>
<keyword evidence="8 10" id="KW-0472">Membrane</keyword>
<organism evidence="11 12">
    <name type="scientific">Lentilactobacillus diolivorans DSM 14421</name>
    <dbReference type="NCBI Taxonomy" id="1423739"/>
    <lineage>
        <taxon>Bacteria</taxon>
        <taxon>Bacillati</taxon>
        <taxon>Bacillota</taxon>
        <taxon>Bacilli</taxon>
        <taxon>Lactobacillales</taxon>
        <taxon>Lactobacillaceae</taxon>
        <taxon>Lentilactobacillus</taxon>
    </lineage>
</organism>
<keyword evidence="6 10" id="KW-0812">Transmembrane</keyword>
<keyword evidence="7 10" id="KW-1133">Transmembrane helix</keyword>
<feature type="region of interest" description="Disordered" evidence="9">
    <location>
        <begin position="245"/>
        <end position="266"/>
    </location>
</feature>
<dbReference type="Pfam" id="PF03609">
    <property type="entry name" value="EII-Sor"/>
    <property type="match status" value="1"/>
</dbReference>
<evidence type="ECO:0000313" key="12">
    <source>
        <dbReference type="Proteomes" id="UP000052013"/>
    </source>
</evidence>
<evidence type="ECO:0000256" key="1">
    <source>
        <dbReference type="ARBA" id="ARBA00004651"/>
    </source>
</evidence>
<dbReference type="PATRIC" id="fig|1423739.3.peg.928"/>
<accession>A0A0R1SEN2</accession>
<evidence type="ECO:0000256" key="5">
    <source>
        <dbReference type="ARBA" id="ARBA00022683"/>
    </source>
</evidence>
<feature type="transmembrane region" description="Helical" evidence="10">
    <location>
        <begin position="180"/>
        <end position="199"/>
    </location>
</feature>
<keyword evidence="5" id="KW-0598">Phosphotransferase system</keyword>
<keyword evidence="3" id="KW-1003">Cell membrane</keyword>
<evidence type="ECO:0000256" key="2">
    <source>
        <dbReference type="ARBA" id="ARBA00022448"/>
    </source>
</evidence>
<comment type="caution">
    <text evidence="11">The sequence shown here is derived from an EMBL/GenBank/DDBJ whole genome shotgun (WGS) entry which is preliminary data.</text>
</comment>
<evidence type="ECO:0000256" key="9">
    <source>
        <dbReference type="SAM" id="MobiDB-lite"/>
    </source>
</evidence>
<evidence type="ECO:0000256" key="3">
    <source>
        <dbReference type="ARBA" id="ARBA00022475"/>
    </source>
</evidence>
<reference evidence="11 12" key="1">
    <citation type="journal article" date="2015" name="Genome Announc.">
        <title>Expanding the biotechnology potential of lactobacilli through comparative genomics of 213 strains and associated genera.</title>
        <authorList>
            <person name="Sun Z."/>
            <person name="Harris H.M."/>
            <person name="McCann A."/>
            <person name="Guo C."/>
            <person name="Argimon S."/>
            <person name="Zhang W."/>
            <person name="Yang X."/>
            <person name="Jeffery I.B."/>
            <person name="Cooney J.C."/>
            <person name="Kagawa T.F."/>
            <person name="Liu W."/>
            <person name="Song Y."/>
            <person name="Salvetti E."/>
            <person name="Wrobel A."/>
            <person name="Rasinkangas P."/>
            <person name="Parkhill J."/>
            <person name="Rea M.C."/>
            <person name="O'Sullivan O."/>
            <person name="Ritari J."/>
            <person name="Douillard F.P."/>
            <person name="Paul Ross R."/>
            <person name="Yang R."/>
            <person name="Briner A.E."/>
            <person name="Felis G.E."/>
            <person name="de Vos W.M."/>
            <person name="Barrangou R."/>
            <person name="Klaenhammer T.R."/>
            <person name="Caufield P.W."/>
            <person name="Cui Y."/>
            <person name="Zhang H."/>
            <person name="O'Toole P.W."/>
        </authorList>
    </citation>
    <scope>NUCLEOTIDE SEQUENCE [LARGE SCALE GENOMIC DNA]</scope>
    <source>
        <strain evidence="11 12">DSM 14421</strain>
    </source>
</reference>
<proteinExistence type="predicted"/>
<keyword evidence="2" id="KW-0813">Transport</keyword>
<dbReference type="RefSeq" id="WP_057865334.1">
    <property type="nucleotide sequence ID" value="NZ_AZEY01000090.1"/>
</dbReference>
<feature type="transmembrane region" description="Helical" evidence="10">
    <location>
        <begin position="64"/>
        <end position="89"/>
    </location>
</feature>
<feature type="transmembrane region" description="Helical" evidence="10">
    <location>
        <begin position="206"/>
        <end position="239"/>
    </location>
</feature>
<sequence>MSIISTILILIIAFVVGMDGILDEWQVYQPIIACTLIGIATGHLVSGILLGGTLQMIMIGWMNVGAAVAPDIALPAVISALLVCGPVALTIKHGIALTIPVAVIGQLLNVAIRKSIVKVVHRADEAANEGNLSKMNRMHLISLSIQGLRVLIPTALVMVVNPVYIQWLFNQVPAGVTNGIAASIGMISAVGFAIIINMMADHTLWIWLGIGFLIAAFSNLGIFTLALIGALLTLLYLWLVNKHQRSKPENGGNDDMDDFDKELDDL</sequence>
<keyword evidence="4" id="KW-0762">Sugar transport</keyword>
<evidence type="ECO:0000256" key="10">
    <source>
        <dbReference type="SAM" id="Phobius"/>
    </source>
</evidence>